<evidence type="ECO:0000313" key="2">
    <source>
        <dbReference type="EMBL" id="ACZ61423.1"/>
    </source>
</evidence>
<feature type="region of interest" description="Disordered" evidence="1">
    <location>
        <begin position="1154"/>
        <end position="1179"/>
    </location>
</feature>
<protein>
    <recommendedName>
        <fullName evidence="4">BREX system P-loop protein BrxC</fullName>
    </recommendedName>
</protein>
<dbReference type="AlphaFoldDB" id="D2BGH3"/>
<evidence type="ECO:0000256" key="1">
    <source>
        <dbReference type="SAM" id="MobiDB-lite"/>
    </source>
</evidence>
<dbReference type="InterPro" id="IPR047679">
    <property type="entry name" value="BREX_BrxC"/>
</dbReference>
<dbReference type="RefSeq" id="WP_012881599.1">
    <property type="nucleotide sequence ID" value="NC_013552.1"/>
</dbReference>
<accession>D2BGH3</accession>
<proteinExistence type="predicted"/>
<sequence length="1228" mass="136238">MSETIRQLFSPRRPIDRTIEKVIDYYAQEDDRLAREVAEYEVTDNIESCFRKFLDVFSEGVQGGQVTEVGIWVSGFYGSGKSSFTKYLGASLDPTRTVQGKPFFELLCDRFPRNEIPAALRTVSKKHPAAVVFLDLGAEQLAESAAAPVSTVLYWKVLQWAGFSKEKKTAQLEFTLDRRGKYDEFKKKYGVRYKGKWEDIHNDPLIGVARASEIVPEVLPDDFPTPDSFRGLRFEEARDIRDLTREIIDICRRKTGHENIVLLIDEAGQYVALRGELILNLDGLARNLKELGRGKVWIAATGQQTLSEIVEKAAHNSAELTKLRDRFPISIHLDASDIREITHRRLLDKSEEGRKILDALFKEHGQSAVTHTRLSGTALFKGDPDSQTFTRLYPFLPQHFDLLLELIHALARSTGGIGLRSAIRVIQDVLVDKSRVLGADTVKLADREIGTLACVDDFYDTLRADIAKVLPHVIVDVDKTIKIFGANSLETRVAKAVAALQPVENFPRTPENIAALLYRKIGSPPLLDQVRESLRTLISEKECGLIEDPQAGGYVFLSDAVKPIRDKRNGYVPTSGECARAMIDVLKQGTADHAMFRVQPTARLENIKEVRSSVKLGRTLVVGGSEDVELRLEFVDPGLWDGRRSEFLVSTNTQIELKNTVVLLVRNDDTVDELLPEIVRSEKVLGEVDERGADQVVAQYLRAERRAAERSRERVATAMEKAMLGSIFIFRGKPTPVRETGETLDSSVRAVLSGAVKEIFPHFHLAPVRPSTDEAANFLGVERMDRITKDLDPLGLVVKSKGAPRVDTEAPVLAEVLRVFRSKATESGSGRLQGGYLQDLFSAPPYGWTKDTIRYLFAALLRAGEIEFHVPGAGGAVRTAGPQAVEAVKSTVSFNRIGVSSRDAKLPPEALDRAARRLETLFGDEVLPLEDHISRSVRSHVPDLLERIGALPDRLRLLGLPGESRSQRLLADAADLLKGDAGGAAAVLGGVECVLPAEITWAKAIFDALQSGAEADVRNARSVLDSTSDLEQLFPGSTNELLNPMDRAVAEDVLSSDRFHERLPELRGVIRATLDRTENRYATDLAEYRDDLNQALTLLEAEPDWIRLLDEDRADIAAKLACDLPTTVENGDCVRQLQTLLVRRRTLPGLVEDLKTEIKHRRPAEPEPEPEPGKKGKKSPVDEIVEAGSLMQPAVIASAEELDSWLAGIREKLVALLKSNKRIRIKGR</sequence>
<dbReference type="Proteomes" id="UP000002506">
    <property type="component" value="Chromosome"/>
</dbReference>
<dbReference type="OrthoDB" id="3201900at2"/>
<dbReference type="KEGG" id="dev:DhcVS_261"/>
<dbReference type="NCBIfam" id="NF033441">
    <property type="entry name" value="BREX_BrxC"/>
    <property type="match status" value="1"/>
</dbReference>
<dbReference type="InterPro" id="IPR027417">
    <property type="entry name" value="P-loop_NTPase"/>
</dbReference>
<dbReference type="HOGENOM" id="CLU_269247_0_0_0"/>
<dbReference type="SUPFAM" id="SSF52540">
    <property type="entry name" value="P-loop containing nucleoside triphosphate hydrolases"/>
    <property type="match status" value="1"/>
</dbReference>
<evidence type="ECO:0000313" key="3">
    <source>
        <dbReference type="Proteomes" id="UP000002506"/>
    </source>
</evidence>
<evidence type="ECO:0008006" key="4">
    <source>
        <dbReference type="Google" id="ProtNLM"/>
    </source>
</evidence>
<dbReference type="EMBL" id="CP001827">
    <property type="protein sequence ID" value="ACZ61423.1"/>
    <property type="molecule type" value="Genomic_DNA"/>
</dbReference>
<gene>
    <name evidence="2" type="ordered locus">DhcVS_261</name>
</gene>
<dbReference type="eggNOG" id="COG1293">
    <property type="taxonomic scope" value="Bacteria"/>
</dbReference>
<reference evidence="2 3" key="1">
    <citation type="journal article" date="2009" name="PLoS Genet.">
        <title>Localized plasticity in the streamlined genomes of vinyl chloride respiring Dehalococcoides.</title>
        <authorList>
            <person name="McMurdie P.J."/>
            <person name="Behrens S.F."/>
            <person name="Muller J.A."/>
            <person name="Goke J."/>
            <person name="Ritalahti K.M."/>
            <person name="Wagner R."/>
            <person name="Goltsman E."/>
            <person name="Lapidus A."/>
            <person name="Holmes S."/>
            <person name="Loffler F.E."/>
            <person name="Spormann A.M."/>
        </authorList>
    </citation>
    <scope>NUCLEOTIDE SEQUENCE [LARGE SCALE GENOMIC DNA]</scope>
    <source>
        <strain evidence="2 3">VS</strain>
    </source>
</reference>
<organism evidence="2 3">
    <name type="scientific">Dehalococcoides mccartyi (strain VS)</name>
    <dbReference type="NCBI Taxonomy" id="311424"/>
    <lineage>
        <taxon>Bacteria</taxon>
        <taxon>Bacillati</taxon>
        <taxon>Chloroflexota</taxon>
        <taxon>Dehalococcoidia</taxon>
        <taxon>Dehalococcoidales</taxon>
        <taxon>Dehalococcoidaceae</taxon>
        <taxon>Dehalococcoides</taxon>
    </lineage>
</organism>
<name>D2BGH3_DEHMV</name>